<dbReference type="PANTHER" id="PTHR32444:SF150">
    <property type="entry name" value="NON-SPECIFIC SERINE_THREONINE PROTEIN KINASE"/>
    <property type="match status" value="1"/>
</dbReference>
<accession>A0ABQ7WIK9</accession>
<sequence>MSGMKDVIWTSNISSTSHIVTSSIAQLRGGNLVLLDNSKNRNIIWQSYQHPSDTFLPKMKIPINSVKAGEKTGLRSWKSPLDPSFGDFSTSITAILPQLLIWKGKNLYWRSGQWNGQVFIGIKGMRRVHTGGYNVVDDEEGTVYLTGLVERKEPTRFVLDSSGNLVQSYWDGIERIWKFPWSAIENDCNVYGTCGPSNLFVFKRVRTKEYRRMGKGELD</sequence>
<dbReference type="SUPFAM" id="SSF51110">
    <property type="entry name" value="alpha-D-mannose-specific plant lectins"/>
    <property type="match status" value="1"/>
</dbReference>
<feature type="domain" description="S-locus glycoprotein" evidence="4">
    <location>
        <begin position="109"/>
        <end position="197"/>
    </location>
</feature>
<gene>
    <name evidence="6" type="ORF">KY290_000008</name>
</gene>
<dbReference type="PANTHER" id="PTHR32444">
    <property type="entry name" value="BULB-TYPE LECTIN DOMAIN-CONTAINING PROTEIN"/>
    <property type="match status" value="1"/>
</dbReference>
<dbReference type="Proteomes" id="UP000826656">
    <property type="component" value="Unassembled WGS sequence"/>
</dbReference>
<dbReference type="InterPro" id="IPR036426">
    <property type="entry name" value="Bulb-type_lectin_dom_sf"/>
</dbReference>
<evidence type="ECO:0000259" key="5">
    <source>
        <dbReference type="Pfam" id="PF01453"/>
    </source>
</evidence>
<dbReference type="Pfam" id="PF00954">
    <property type="entry name" value="S_locus_glycop"/>
    <property type="match status" value="1"/>
</dbReference>
<evidence type="ECO:0000256" key="2">
    <source>
        <dbReference type="ARBA" id="ARBA00023157"/>
    </source>
</evidence>
<proteinExistence type="predicted"/>
<evidence type="ECO:0000259" key="4">
    <source>
        <dbReference type="Pfam" id="PF00954"/>
    </source>
</evidence>
<protein>
    <recommendedName>
        <fullName evidence="8">Bulb-type lectin domain-containing protein</fullName>
    </recommendedName>
</protein>
<dbReference type="InterPro" id="IPR001480">
    <property type="entry name" value="Bulb-type_lectin_dom"/>
</dbReference>
<keyword evidence="1" id="KW-0732">Signal</keyword>
<name>A0ABQ7WIK9_SOLTU</name>
<evidence type="ECO:0000313" key="7">
    <source>
        <dbReference type="Proteomes" id="UP000826656"/>
    </source>
</evidence>
<evidence type="ECO:0000313" key="6">
    <source>
        <dbReference type="EMBL" id="KAH0780410.1"/>
    </source>
</evidence>
<evidence type="ECO:0008006" key="8">
    <source>
        <dbReference type="Google" id="ProtNLM"/>
    </source>
</evidence>
<dbReference type="Pfam" id="PF01453">
    <property type="entry name" value="B_lectin"/>
    <property type="match status" value="1"/>
</dbReference>
<dbReference type="EMBL" id="JAIVGD010000001">
    <property type="protein sequence ID" value="KAH0780410.1"/>
    <property type="molecule type" value="Genomic_DNA"/>
</dbReference>
<reference evidence="6 7" key="1">
    <citation type="journal article" date="2021" name="bioRxiv">
        <title>Chromosome-scale and haplotype-resolved genome assembly of a tetraploid potato cultivar.</title>
        <authorList>
            <person name="Sun H."/>
            <person name="Jiao W.-B."/>
            <person name="Krause K."/>
            <person name="Campoy J.A."/>
            <person name="Goel M."/>
            <person name="Folz-Donahue K."/>
            <person name="Kukat C."/>
            <person name="Huettel B."/>
            <person name="Schneeberger K."/>
        </authorList>
    </citation>
    <scope>NUCLEOTIDE SEQUENCE [LARGE SCALE GENOMIC DNA]</scope>
    <source>
        <strain evidence="6">SolTubOtavaFocal</strain>
        <tissue evidence="6">Leaves</tissue>
    </source>
</reference>
<evidence type="ECO:0000256" key="1">
    <source>
        <dbReference type="ARBA" id="ARBA00022729"/>
    </source>
</evidence>
<organism evidence="6 7">
    <name type="scientific">Solanum tuberosum</name>
    <name type="common">Potato</name>
    <dbReference type="NCBI Taxonomy" id="4113"/>
    <lineage>
        <taxon>Eukaryota</taxon>
        <taxon>Viridiplantae</taxon>
        <taxon>Streptophyta</taxon>
        <taxon>Embryophyta</taxon>
        <taxon>Tracheophyta</taxon>
        <taxon>Spermatophyta</taxon>
        <taxon>Magnoliopsida</taxon>
        <taxon>eudicotyledons</taxon>
        <taxon>Gunneridae</taxon>
        <taxon>Pentapetalae</taxon>
        <taxon>asterids</taxon>
        <taxon>lamiids</taxon>
        <taxon>Solanales</taxon>
        <taxon>Solanaceae</taxon>
        <taxon>Solanoideae</taxon>
        <taxon>Solaneae</taxon>
        <taxon>Solanum</taxon>
    </lineage>
</organism>
<feature type="domain" description="Bulb-type lectin" evidence="5">
    <location>
        <begin position="3"/>
        <end position="78"/>
    </location>
</feature>
<evidence type="ECO:0000256" key="3">
    <source>
        <dbReference type="ARBA" id="ARBA00023180"/>
    </source>
</evidence>
<dbReference type="InterPro" id="IPR000858">
    <property type="entry name" value="S_locus_glycoprot_dom"/>
</dbReference>
<keyword evidence="2" id="KW-1015">Disulfide bond</keyword>
<keyword evidence="7" id="KW-1185">Reference proteome</keyword>
<keyword evidence="3" id="KW-0325">Glycoprotein</keyword>
<comment type="caution">
    <text evidence="6">The sequence shown here is derived from an EMBL/GenBank/DDBJ whole genome shotgun (WGS) entry which is preliminary data.</text>
</comment>